<dbReference type="Gene3D" id="3.40.50.300">
    <property type="entry name" value="P-loop containing nucleotide triphosphate hydrolases"/>
    <property type="match status" value="1"/>
</dbReference>
<comment type="caution">
    <text evidence="11">The sequence shown here is derived from an EMBL/GenBank/DDBJ whole genome shotgun (WGS) entry which is preliminary data.</text>
</comment>
<dbReference type="Pfam" id="PF02367">
    <property type="entry name" value="TsaE"/>
    <property type="match status" value="1"/>
</dbReference>
<comment type="subcellular location">
    <subcellularLocation>
        <location evidence="1">Cytoplasm</location>
    </subcellularLocation>
</comment>
<evidence type="ECO:0000256" key="3">
    <source>
        <dbReference type="ARBA" id="ARBA00019010"/>
    </source>
</evidence>
<keyword evidence="5" id="KW-0819">tRNA processing</keyword>
<dbReference type="PANTHER" id="PTHR33540:SF2">
    <property type="entry name" value="TRNA THREONYLCARBAMOYLADENOSINE BIOSYNTHESIS PROTEIN TSAE"/>
    <property type="match status" value="1"/>
</dbReference>
<evidence type="ECO:0000256" key="10">
    <source>
        <dbReference type="ARBA" id="ARBA00032441"/>
    </source>
</evidence>
<dbReference type="InterPro" id="IPR003442">
    <property type="entry name" value="T6A_TsaE"/>
</dbReference>
<evidence type="ECO:0000256" key="8">
    <source>
        <dbReference type="ARBA" id="ARBA00022840"/>
    </source>
</evidence>
<organism evidence="11">
    <name type="scientific">marine sediment metagenome</name>
    <dbReference type="NCBI Taxonomy" id="412755"/>
    <lineage>
        <taxon>unclassified sequences</taxon>
        <taxon>metagenomes</taxon>
        <taxon>ecological metagenomes</taxon>
    </lineage>
</organism>
<dbReference type="GO" id="GO:0002949">
    <property type="term" value="P:tRNA threonylcarbamoyladenosine modification"/>
    <property type="evidence" value="ECO:0007669"/>
    <property type="project" value="InterPro"/>
</dbReference>
<keyword evidence="8" id="KW-0067">ATP-binding</keyword>
<evidence type="ECO:0000256" key="6">
    <source>
        <dbReference type="ARBA" id="ARBA00022723"/>
    </source>
</evidence>
<reference evidence="11" key="1">
    <citation type="journal article" date="2015" name="Nature">
        <title>Complex archaea that bridge the gap between prokaryotes and eukaryotes.</title>
        <authorList>
            <person name="Spang A."/>
            <person name="Saw J.H."/>
            <person name="Jorgensen S.L."/>
            <person name="Zaremba-Niedzwiedzka K."/>
            <person name="Martijn J."/>
            <person name="Lind A.E."/>
            <person name="van Eijk R."/>
            <person name="Schleper C."/>
            <person name="Guy L."/>
            <person name="Ettema T.J."/>
        </authorList>
    </citation>
    <scope>NUCLEOTIDE SEQUENCE</scope>
</reference>
<keyword evidence="6" id="KW-0479">Metal-binding</keyword>
<dbReference type="PANTHER" id="PTHR33540">
    <property type="entry name" value="TRNA THREONYLCARBAMOYLADENOSINE BIOSYNTHESIS PROTEIN TSAE"/>
    <property type="match status" value="1"/>
</dbReference>
<dbReference type="NCBIfam" id="TIGR00150">
    <property type="entry name" value="T6A_YjeE"/>
    <property type="match status" value="1"/>
</dbReference>
<dbReference type="GO" id="GO:0005737">
    <property type="term" value="C:cytoplasm"/>
    <property type="evidence" value="ECO:0007669"/>
    <property type="project" value="UniProtKB-SubCell"/>
</dbReference>
<evidence type="ECO:0000256" key="2">
    <source>
        <dbReference type="ARBA" id="ARBA00007599"/>
    </source>
</evidence>
<accession>A0A0F9V6J2</accession>
<evidence type="ECO:0000256" key="4">
    <source>
        <dbReference type="ARBA" id="ARBA00022490"/>
    </source>
</evidence>
<dbReference type="AlphaFoldDB" id="A0A0F9V6J2"/>
<proteinExistence type="inferred from homology"/>
<evidence type="ECO:0000256" key="7">
    <source>
        <dbReference type="ARBA" id="ARBA00022741"/>
    </source>
</evidence>
<evidence type="ECO:0000256" key="5">
    <source>
        <dbReference type="ARBA" id="ARBA00022694"/>
    </source>
</evidence>
<comment type="similarity">
    <text evidence="2">Belongs to the TsaE family.</text>
</comment>
<dbReference type="SUPFAM" id="SSF52540">
    <property type="entry name" value="P-loop containing nucleoside triphosphate hydrolases"/>
    <property type="match status" value="1"/>
</dbReference>
<keyword evidence="4" id="KW-0963">Cytoplasm</keyword>
<name>A0A0F9V6J2_9ZZZZ</name>
<dbReference type="GO" id="GO:0005524">
    <property type="term" value="F:ATP binding"/>
    <property type="evidence" value="ECO:0007669"/>
    <property type="project" value="UniProtKB-KW"/>
</dbReference>
<evidence type="ECO:0000313" key="11">
    <source>
        <dbReference type="EMBL" id="KKO00851.1"/>
    </source>
</evidence>
<gene>
    <name evidence="11" type="ORF">LCGC14_0122570</name>
</gene>
<dbReference type="GO" id="GO:0046872">
    <property type="term" value="F:metal ion binding"/>
    <property type="evidence" value="ECO:0007669"/>
    <property type="project" value="UniProtKB-KW"/>
</dbReference>
<dbReference type="InterPro" id="IPR027417">
    <property type="entry name" value="P-loop_NTPase"/>
</dbReference>
<protein>
    <recommendedName>
        <fullName evidence="3">tRNA threonylcarbamoyladenosine biosynthesis protein TsaE</fullName>
    </recommendedName>
    <alternativeName>
        <fullName evidence="10">t(6)A37 threonylcarbamoyladenosine biosynthesis protein TsaE</fullName>
    </alternativeName>
</protein>
<sequence length="136" mass="15479">MEFTYKEGELNNIVKQLIAHTNSKTLAFYAPMGAGKTTLIKAFVKELGSIDNVSSPTFGLVNEYALENGELLAYHFDFYRLENEVEAMDMGIDDYLATDSWIFMEWPEKITSLIPNDVQNITIEILDELTRKLTIS</sequence>
<evidence type="ECO:0000256" key="9">
    <source>
        <dbReference type="ARBA" id="ARBA00022842"/>
    </source>
</evidence>
<evidence type="ECO:0000256" key="1">
    <source>
        <dbReference type="ARBA" id="ARBA00004496"/>
    </source>
</evidence>
<dbReference type="EMBL" id="LAZR01000038">
    <property type="protein sequence ID" value="KKO00851.1"/>
    <property type="molecule type" value="Genomic_DNA"/>
</dbReference>
<keyword evidence="7" id="KW-0547">Nucleotide-binding</keyword>
<keyword evidence="9" id="KW-0460">Magnesium</keyword>